<dbReference type="EMBL" id="JJRA01000002">
    <property type="protein sequence ID" value="KKI06920.1"/>
    <property type="molecule type" value="Genomic_DNA"/>
</dbReference>
<dbReference type="EMBL" id="JJQR01000061">
    <property type="protein sequence ID" value="KKH76336.1"/>
    <property type="molecule type" value="Genomic_DNA"/>
</dbReference>
<evidence type="ECO:0000313" key="18">
    <source>
        <dbReference type="Proteomes" id="UP000033885"/>
    </source>
</evidence>
<dbReference type="Proteomes" id="UP000034547">
    <property type="component" value="Unassembled WGS sequence"/>
</dbReference>
<dbReference type="Proteomes" id="UP000034692">
    <property type="component" value="Unassembled WGS sequence"/>
</dbReference>
<dbReference type="Proteomes" id="UP000034232">
    <property type="component" value="Unassembled WGS sequence"/>
</dbReference>
<dbReference type="Proteomes" id="UP000034040">
    <property type="component" value="Unassembled WGS sequence"/>
</dbReference>
<evidence type="ECO:0000313" key="13">
    <source>
        <dbReference type="EMBL" id="KKI00036.1"/>
    </source>
</evidence>
<evidence type="ECO:0000313" key="27">
    <source>
        <dbReference type="Proteomes" id="UP000034872"/>
    </source>
</evidence>
<dbReference type="PATRIC" id="fig|2209.51.peg.1486"/>
<protein>
    <submittedName>
        <fullName evidence="13">Uncharacterized protein</fullName>
    </submittedName>
</protein>
<dbReference type="EMBL" id="JJQM01000126">
    <property type="protein sequence ID" value="KKH53120.1"/>
    <property type="molecule type" value="Genomic_DNA"/>
</dbReference>
<name>A0A0F8TB28_METMZ</name>
<dbReference type="Proteomes" id="UP000033885">
    <property type="component" value="Unassembled WGS sequence"/>
</dbReference>
<dbReference type="EMBL" id="JJRB01000041">
    <property type="protein sequence ID" value="KKI04833.1"/>
    <property type="molecule type" value="Genomic_DNA"/>
</dbReference>
<dbReference type="Proteomes" id="UP000034021">
    <property type="component" value="Unassembled WGS sequence"/>
</dbReference>
<evidence type="ECO:0000313" key="19">
    <source>
        <dbReference type="Proteomes" id="UP000034021"/>
    </source>
</evidence>
<organism evidence="13 27">
    <name type="scientific">Methanosarcina mazei</name>
    <name type="common">Methanosarcina frisia</name>
    <dbReference type="NCBI Taxonomy" id="2209"/>
    <lineage>
        <taxon>Archaea</taxon>
        <taxon>Methanobacteriati</taxon>
        <taxon>Methanobacteriota</taxon>
        <taxon>Stenosarchaea group</taxon>
        <taxon>Methanomicrobia</taxon>
        <taxon>Methanosarcinales</taxon>
        <taxon>Methanosarcinaceae</taxon>
        <taxon>Methanosarcina</taxon>
    </lineage>
</organism>
<evidence type="ECO:0000313" key="6">
    <source>
        <dbReference type="EMBL" id="KKH68924.1"/>
    </source>
</evidence>
<proteinExistence type="predicted"/>
<dbReference type="EMBL" id="JJQT01000114">
    <property type="protein sequence ID" value="KKH78913.1"/>
    <property type="molecule type" value="Genomic_DNA"/>
</dbReference>
<dbReference type="EMBL" id="JJQS01000129">
    <property type="protein sequence ID" value="KKH71884.1"/>
    <property type="molecule type" value="Genomic_DNA"/>
</dbReference>
<evidence type="ECO:0000313" key="17">
    <source>
        <dbReference type="Proteomes" id="UP000033864"/>
    </source>
</evidence>
<dbReference type="Proteomes" id="UP000034668">
    <property type="component" value="Unassembled WGS sequence"/>
</dbReference>
<dbReference type="EMBL" id="JJQZ01000005">
    <property type="protein sequence ID" value="KKI00036.1"/>
    <property type="molecule type" value="Genomic_DNA"/>
</dbReference>
<accession>A0A0F8TB28</accession>
<evidence type="ECO:0000313" key="4">
    <source>
        <dbReference type="EMBL" id="KKH53120.1"/>
    </source>
</evidence>
<evidence type="ECO:0000313" key="22">
    <source>
        <dbReference type="Proteomes" id="UP000034232"/>
    </source>
</evidence>
<evidence type="ECO:0000313" key="26">
    <source>
        <dbReference type="Proteomes" id="UP000034842"/>
    </source>
</evidence>
<dbReference type="Proteomes" id="UP000034842">
    <property type="component" value="Unassembled WGS sequence"/>
</dbReference>
<sequence>MNLKEIEVKTANEKWSYYILDDKTILKIKTVLISVFDEGKDPQNNPMFVLQSVNVIGAIPPKELISKDPLDKIEDLEFTQKENPWNEYTLENGSILKIRPTLIQVTRIGTRDIYDIPLYRVQAQPTVKIP</sequence>
<gene>
    <name evidence="1" type="ORF">DU31_07950</name>
    <name evidence="2" type="ORF">DU50_06785</name>
    <name evidence="6" type="ORF">DU73_04120</name>
    <name evidence="5" type="ORF">DU75_08650</name>
    <name evidence="4" type="ORF">DU76_10705</name>
    <name evidence="7" type="ORF">DU77_11135</name>
    <name evidence="9" type="ORF">DU78_03900</name>
    <name evidence="12" type="ORF">DU79_11905</name>
    <name evidence="15" type="ORF">DU81_07010</name>
    <name evidence="10" type="ORF">DU82_14945</name>
    <name evidence="14" type="ORF">DU83_14930</name>
    <name evidence="13" type="ORF">DU84_16305</name>
    <name evidence="3" type="ORF">DU85_08980</name>
    <name evidence="8" type="ORF">DU86_08580</name>
    <name evidence="11" type="ORF">DU88_15870</name>
</gene>
<evidence type="ECO:0000313" key="5">
    <source>
        <dbReference type="EMBL" id="KKH68873.1"/>
    </source>
</evidence>
<evidence type="ECO:0000313" key="11">
    <source>
        <dbReference type="EMBL" id="KKH88497.1"/>
    </source>
</evidence>
<evidence type="ECO:0000313" key="7">
    <source>
        <dbReference type="EMBL" id="KKH71884.1"/>
    </source>
</evidence>
<dbReference type="Proteomes" id="UP000033814">
    <property type="component" value="Unassembled WGS sequence"/>
</dbReference>
<evidence type="ECO:0000313" key="28">
    <source>
        <dbReference type="Proteomes" id="UP000034925"/>
    </source>
</evidence>
<dbReference type="EMBL" id="JJQV01000133">
    <property type="protein sequence ID" value="KKH80656.1"/>
    <property type="molecule type" value="Genomic_DNA"/>
</dbReference>
<evidence type="ECO:0000313" key="1">
    <source>
        <dbReference type="EMBL" id="KKF98480.1"/>
    </source>
</evidence>
<dbReference type="AlphaFoldDB" id="A0A0F8TB28"/>
<dbReference type="EMBL" id="JJQH01000111">
    <property type="protein sequence ID" value="KKH39387.1"/>
    <property type="molecule type" value="Genomic_DNA"/>
</dbReference>
<dbReference type="EMBL" id="JJQX01000190">
    <property type="protein sequence ID" value="KKH91085.1"/>
    <property type="molecule type" value="Genomic_DNA"/>
</dbReference>
<comment type="caution">
    <text evidence="13">The sequence shown here is derived from an EMBL/GenBank/DDBJ whole genome shotgun (WGS) entry which is preliminary data.</text>
</comment>
<dbReference type="EMBL" id="JJQO01000047">
    <property type="protein sequence ID" value="KKH68873.1"/>
    <property type="molecule type" value="Genomic_DNA"/>
</dbReference>
<evidence type="ECO:0000313" key="29">
    <source>
        <dbReference type="Proteomes" id="UP000034937"/>
    </source>
</evidence>
<evidence type="ECO:0000313" key="15">
    <source>
        <dbReference type="EMBL" id="KKI06920.1"/>
    </source>
</evidence>
<dbReference type="EMBL" id="JJQW01000059">
    <property type="protein sequence ID" value="KKH88497.1"/>
    <property type="molecule type" value="Genomic_DNA"/>
</dbReference>
<evidence type="ECO:0000313" key="16">
    <source>
        <dbReference type="Proteomes" id="UP000033814"/>
    </source>
</evidence>
<evidence type="ECO:0000313" key="8">
    <source>
        <dbReference type="EMBL" id="KKH76336.1"/>
    </source>
</evidence>
<dbReference type="Proteomes" id="UP000034925">
    <property type="component" value="Unassembled WGS sequence"/>
</dbReference>
<dbReference type="Proteomes" id="UP000034872">
    <property type="component" value="Unassembled WGS sequence"/>
</dbReference>
<evidence type="ECO:0000313" key="25">
    <source>
        <dbReference type="Proteomes" id="UP000034692"/>
    </source>
</evidence>
<evidence type="ECO:0000313" key="14">
    <source>
        <dbReference type="EMBL" id="KKI04833.1"/>
    </source>
</evidence>
<evidence type="ECO:0000313" key="3">
    <source>
        <dbReference type="EMBL" id="KKH51302.1"/>
    </source>
</evidence>
<evidence type="ECO:0000313" key="10">
    <source>
        <dbReference type="EMBL" id="KKH80656.1"/>
    </source>
</evidence>
<evidence type="ECO:0000313" key="9">
    <source>
        <dbReference type="EMBL" id="KKH78913.1"/>
    </source>
</evidence>
<dbReference type="EMBL" id="JJQP01000073">
    <property type="protein sequence ID" value="KKH68924.1"/>
    <property type="molecule type" value="Genomic_DNA"/>
</dbReference>
<dbReference type="Proteomes" id="UP000034937">
    <property type="component" value="Unassembled WGS sequence"/>
</dbReference>
<dbReference type="Proteomes" id="UP000033864">
    <property type="component" value="Unassembled WGS sequence"/>
</dbReference>
<dbReference type="EMBL" id="JJQJ01000061">
    <property type="protein sequence ID" value="KKH51302.1"/>
    <property type="molecule type" value="Genomic_DNA"/>
</dbReference>
<evidence type="ECO:0000313" key="23">
    <source>
        <dbReference type="Proteomes" id="UP000034547"/>
    </source>
</evidence>
<dbReference type="Proteomes" id="UP000034142">
    <property type="component" value="Unassembled WGS sequence"/>
</dbReference>
<evidence type="ECO:0000313" key="2">
    <source>
        <dbReference type="EMBL" id="KKH39387.1"/>
    </source>
</evidence>
<evidence type="ECO:0000313" key="12">
    <source>
        <dbReference type="EMBL" id="KKH91085.1"/>
    </source>
</evidence>
<evidence type="ECO:0000313" key="24">
    <source>
        <dbReference type="Proteomes" id="UP000034668"/>
    </source>
</evidence>
<evidence type="ECO:0000313" key="20">
    <source>
        <dbReference type="Proteomes" id="UP000034040"/>
    </source>
</evidence>
<reference evidence="16 17" key="1">
    <citation type="journal article" date="2015" name="ISME J.">
        <title>Genomic and phenotypic differentiation among Methanosarcina mazei populations from Columbia River sediment.</title>
        <authorList>
            <person name="Youngblut N.D."/>
            <person name="Wirth J.S."/>
            <person name="Henriksen J.R."/>
            <person name="Smith M."/>
            <person name="Simon H."/>
            <person name="Metcalf W.W."/>
            <person name="Whitaker R.J."/>
        </authorList>
    </citation>
    <scope>NUCLEOTIDE SEQUENCE [LARGE SCALE GENOMIC DNA]</scope>
    <source>
        <strain evidence="2 19">1.H.A.1A.3</strain>
        <strain evidence="3 17">1.H.A.1A.6</strain>
        <strain evidence="4 22">1.H.A.2.3</strain>
        <strain evidence="5 25">1.H.A.2.7</strain>
        <strain evidence="6">1.H.A.2.8</strain>
        <strain evidence="8 28">1.H.M.1A.1</strain>
        <strain evidence="7 20">1.H.M.1A.2</strain>
        <strain evidence="9 26">1.H.M.1A.3</strain>
        <strain evidence="10 16">1.H.M.2.2</strain>
        <strain evidence="11 29">1.H.M.2.3</strain>
        <strain evidence="12 24">1.H.M.2.4</strain>
        <strain evidence="13 27">1.H.T.2.1</strain>
        <strain evidence="15 18">1.H.T.2.3</strain>
        <strain evidence="14 23">1.H.T.2.5</strain>
        <strain evidence="1 21">2.F.A.2.3</strain>
    </source>
</reference>
<dbReference type="EMBL" id="JJOR01000174">
    <property type="protein sequence ID" value="KKF98480.1"/>
    <property type="molecule type" value="Genomic_DNA"/>
</dbReference>
<evidence type="ECO:0000313" key="21">
    <source>
        <dbReference type="Proteomes" id="UP000034142"/>
    </source>
</evidence>